<dbReference type="InterPro" id="IPR036388">
    <property type="entry name" value="WH-like_DNA-bd_sf"/>
</dbReference>
<dbReference type="STRING" id="869279.SE15_00845"/>
<evidence type="ECO:0000313" key="5">
    <source>
        <dbReference type="EMBL" id="KPL83825.1"/>
    </source>
</evidence>
<evidence type="ECO:0000259" key="4">
    <source>
        <dbReference type="PROSITE" id="PS50987"/>
    </source>
</evidence>
<organism evidence="5 6">
    <name type="scientific">Thermanaerothrix daxensis</name>
    <dbReference type="NCBI Taxonomy" id="869279"/>
    <lineage>
        <taxon>Bacteria</taxon>
        <taxon>Bacillati</taxon>
        <taxon>Chloroflexota</taxon>
        <taxon>Anaerolineae</taxon>
        <taxon>Anaerolineales</taxon>
        <taxon>Anaerolineaceae</taxon>
        <taxon>Thermanaerothrix</taxon>
    </lineage>
</organism>
<dbReference type="PANTHER" id="PTHR43132">
    <property type="entry name" value="ARSENICAL RESISTANCE OPERON REPRESSOR ARSR-RELATED"/>
    <property type="match status" value="1"/>
</dbReference>
<dbReference type="GO" id="GO:0003677">
    <property type="term" value="F:DNA binding"/>
    <property type="evidence" value="ECO:0007669"/>
    <property type="project" value="UniProtKB-KW"/>
</dbReference>
<dbReference type="PROSITE" id="PS50987">
    <property type="entry name" value="HTH_ARSR_2"/>
    <property type="match status" value="1"/>
</dbReference>
<dbReference type="CDD" id="cd00090">
    <property type="entry name" value="HTH_ARSR"/>
    <property type="match status" value="1"/>
</dbReference>
<dbReference type="Gene3D" id="1.10.10.10">
    <property type="entry name" value="Winged helix-like DNA-binding domain superfamily/Winged helix DNA-binding domain"/>
    <property type="match status" value="1"/>
</dbReference>
<keyword evidence="1" id="KW-0805">Transcription regulation</keyword>
<protein>
    <recommendedName>
        <fullName evidence="4">HTH arsR-type domain-containing protein</fullName>
    </recommendedName>
</protein>
<dbReference type="InterPro" id="IPR011991">
    <property type="entry name" value="ArsR-like_HTH"/>
</dbReference>
<evidence type="ECO:0000256" key="2">
    <source>
        <dbReference type="ARBA" id="ARBA00023125"/>
    </source>
</evidence>
<evidence type="ECO:0000256" key="1">
    <source>
        <dbReference type="ARBA" id="ARBA00023015"/>
    </source>
</evidence>
<evidence type="ECO:0000313" key="6">
    <source>
        <dbReference type="Proteomes" id="UP000050544"/>
    </source>
</evidence>
<keyword evidence="3" id="KW-0804">Transcription</keyword>
<proteinExistence type="predicted"/>
<reference evidence="5 6" key="1">
    <citation type="submission" date="2015-07" db="EMBL/GenBank/DDBJ databases">
        <title>Whole genome sequence of Thermanaerothrix daxensis DSM 23592.</title>
        <authorList>
            <person name="Hemp J."/>
            <person name="Ward L.M."/>
            <person name="Pace L.A."/>
            <person name="Fischer W.W."/>
        </authorList>
    </citation>
    <scope>NUCLEOTIDE SEQUENCE [LARGE SCALE GENOMIC DNA]</scope>
    <source>
        <strain evidence="5 6">GNS-1</strain>
    </source>
</reference>
<keyword evidence="2" id="KW-0238">DNA-binding</keyword>
<sequence>MNENSAFTDPYDSLAALFRALSHPARLAILEVLREGEACVCHIETLLGLRQAYVSQQLMLLRQSRLVSMRRQGWNVFYYISDPRVFEVLDQARAMLPAPLPPLPRTPASQCTCPKCRIAPQMQ</sequence>
<dbReference type="InterPro" id="IPR001845">
    <property type="entry name" value="HTH_ArsR_DNA-bd_dom"/>
</dbReference>
<dbReference type="Pfam" id="PF01022">
    <property type="entry name" value="HTH_5"/>
    <property type="match status" value="1"/>
</dbReference>
<name>A0A0P6XWN9_9CHLR</name>
<dbReference type="RefSeq" id="WP_054520212.1">
    <property type="nucleotide sequence ID" value="NZ_LGKO01000002.1"/>
</dbReference>
<dbReference type="NCBIfam" id="NF033788">
    <property type="entry name" value="HTH_metalloreg"/>
    <property type="match status" value="1"/>
</dbReference>
<dbReference type="EMBL" id="LGKO01000002">
    <property type="protein sequence ID" value="KPL83825.1"/>
    <property type="molecule type" value="Genomic_DNA"/>
</dbReference>
<dbReference type="AlphaFoldDB" id="A0A0P6XWN9"/>
<gene>
    <name evidence="5" type="ORF">SE15_00845</name>
</gene>
<dbReference type="Proteomes" id="UP000050544">
    <property type="component" value="Unassembled WGS sequence"/>
</dbReference>
<accession>A0A0P6XWN9</accession>
<dbReference type="InterPro" id="IPR051011">
    <property type="entry name" value="Metal_resp_trans_reg"/>
</dbReference>
<dbReference type="SUPFAM" id="SSF46785">
    <property type="entry name" value="Winged helix' DNA-binding domain"/>
    <property type="match status" value="1"/>
</dbReference>
<dbReference type="OrthoDB" id="9798835at2"/>
<comment type="caution">
    <text evidence="5">The sequence shown here is derived from an EMBL/GenBank/DDBJ whole genome shotgun (WGS) entry which is preliminary data.</text>
</comment>
<dbReference type="PRINTS" id="PR00778">
    <property type="entry name" value="HTHARSR"/>
</dbReference>
<dbReference type="PANTHER" id="PTHR43132:SF2">
    <property type="entry name" value="ARSENICAL RESISTANCE OPERON REPRESSOR ARSR-RELATED"/>
    <property type="match status" value="1"/>
</dbReference>
<dbReference type="GO" id="GO:0003700">
    <property type="term" value="F:DNA-binding transcription factor activity"/>
    <property type="evidence" value="ECO:0007669"/>
    <property type="project" value="InterPro"/>
</dbReference>
<dbReference type="InterPro" id="IPR036390">
    <property type="entry name" value="WH_DNA-bd_sf"/>
</dbReference>
<dbReference type="PATRIC" id="fig|869279.4.peg.165"/>
<keyword evidence="6" id="KW-1185">Reference proteome</keyword>
<feature type="domain" description="HTH arsR-type" evidence="4">
    <location>
        <begin position="6"/>
        <end position="100"/>
    </location>
</feature>
<evidence type="ECO:0000256" key="3">
    <source>
        <dbReference type="ARBA" id="ARBA00023163"/>
    </source>
</evidence>
<dbReference type="SMART" id="SM00418">
    <property type="entry name" value="HTH_ARSR"/>
    <property type="match status" value="1"/>
</dbReference>